<dbReference type="Pfam" id="PF01494">
    <property type="entry name" value="FAD_binding_3"/>
    <property type="match status" value="1"/>
</dbReference>
<dbReference type="AlphaFoldDB" id="A0A7G1KLQ3"/>
<dbReference type="Proteomes" id="UP000516173">
    <property type="component" value="Chromosome"/>
</dbReference>
<comment type="cofactor">
    <cofactor evidence="1">
        <name>FAD</name>
        <dbReference type="ChEBI" id="CHEBI:57692"/>
    </cofactor>
</comment>
<feature type="domain" description="FAD-binding" evidence="4">
    <location>
        <begin position="14"/>
        <end position="272"/>
    </location>
</feature>
<dbReference type="GO" id="GO:0016709">
    <property type="term" value="F:oxidoreductase activity, acting on paired donors, with incorporation or reduction of molecular oxygen, NAD(P)H as one donor, and incorporation of one atom of oxygen"/>
    <property type="evidence" value="ECO:0007669"/>
    <property type="project" value="UniProtKB-ARBA"/>
</dbReference>
<dbReference type="PRINTS" id="PR00420">
    <property type="entry name" value="RNGMNOXGNASE"/>
</dbReference>
<evidence type="ECO:0000313" key="5">
    <source>
        <dbReference type="EMBL" id="BCK56187.1"/>
    </source>
</evidence>
<evidence type="ECO:0000259" key="4">
    <source>
        <dbReference type="Pfam" id="PF01494"/>
    </source>
</evidence>
<dbReference type="KEGG" id="nwl:NWFMUON74_39590"/>
<protein>
    <recommendedName>
        <fullName evidence="4">FAD-binding domain-containing protein</fullName>
    </recommendedName>
</protein>
<sequence>MFAESDKTARLDFTGLTNTRFPHVLMSNQNQTEAILRRRLAARGQLVRWGTRLISVVPDPDGGGVTATLALPDGRIEEVHAEYVIGCDGTHSTVRRELGLEFAGTEYAGRTRMADAVVRGLPLDDDRLHYLVAKTGMLMVTELPGGRSRLVFSEPGEATAAASVDVAAIRRDLQAVFDRWFPGQVTLEAPAWATEFKQYRRQSADYRSGRIFLAGDASNVRSIAGGMGLNCGMLDAINLSWKLAAVLTGKAHPSLLDSYERERVPADAQVMAVAAQLHAILMDHHTPVTQRIALVENAGFQTSVTSLISGLGYTYRDVIPTPAGARVLAGLTAGDRAPDVGINARIGIHDMLDHPNYTLLTVHRRARSVWETQALVRQMRQHFGDRVRSVSVCPPDTQLAPTGTVFSDTNHVHDLYGSADSDVACLIRPDGYLAGRVCLADCGTLLADLGTVLI</sequence>
<keyword evidence="2" id="KW-0285">Flavoprotein</keyword>
<organism evidence="5 6">
    <name type="scientific">Nocardia wallacei</name>
    <dbReference type="NCBI Taxonomy" id="480035"/>
    <lineage>
        <taxon>Bacteria</taxon>
        <taxon>Bacillati</taxon>
        <taxon>Actinomycetota</taxon>
        <taxon>Actinomycetes</taxon>
        <taxon>Mycobacteriales</taxon>
        <taxon>Nocardiaceae</taxon>
        <taxon>Nocardia</taxon>
    </lineage>
</organism>
<dbReference type="InterPro" id="IPR050641">
    <property type="entry name" value="RIFMO-like"/>
</dbReference>
<evidence type="ECO:0000256" key="1">
    <source>
        <dbReference type="ARBA" id="ARBA00001974"/>
    </source>
</evidence>
<dbReference type="Gene3D" id="3.30.70.2450">
    <property type="match status" value="1"/>
</dbReference>
<dbReference type="Gene3D" id="3.40.30.120">
    <property type="match status" value="1"/>
</dbReference>
<gene>
    <name evidence="5" type="ORF">NWFMUON74_39590</name>
</gene>
<evidence type="ECO:0000256" key="3">
    <source>
        <dbReference type="ARBA" id="ARBA00022827"/>
    </source>
</evidence>
<reference evidence="5 6" key="1">
    <citation type="submission" date="2020-08" db="EMBL/GenBank/DDBJ databases">
        <title>Genome Sequencing of Nocardia wallacei strain FMUON74 and assembly.</title>
        <authorList>
            <person name="Toyokawa M."/>
            <person name="Uesaka K."/>
        </authorList>
    </citation>
    <scope>NUCLEOTIDE SEQUENCE [LARGE SCALE GENOMIC DNA]</scope>
    <source>
        <strain evidence="5 6">FMUON74</strain>
    </source>
</reference>
<dbReference type="GO" id="GO:0071949">
    <property type="term" value="F:FAD binding"/>
    <property type="evidence" value="ECO:0007669"/>
    <property type="project" value="InterPro"/>
</dbReference>
<evidence type="ECO:0000313" key="6">
    <source>
        <dbReference type="Proteomes" id="UP000516173"/>
    </source>
</evidence>
<dbReference type="InterPro" id="IPR036188">
    <property type="entry name" value="FAD/NAD-bd_sf"/>
</dbReference>
<dbReference type="EMBL" id="AP023396">
    <property type="protein sequence ID" value="BCK56187.1"/>
    <property type="molecule type" value="Genomic_DNA"/>
</dbReference>
<name>A0A7G1KLQ3_9NOCA</name>
<accession>A0A7G1KLQ3</accession>
<dbReference type="PANTHER" id="PTHR43004:SF19">
    <property type="entry name" value="BINDING MONOOXYGENASE, PUTATIVE (JCVI)-RELATED"/>
    <property type="match status" value="1"/>
</dbReference>
<proteinExistence type="predicted"/>
<dbReference type="SUPFAM" id="SSF51905">
    <property type="entry name" value="FAD/NAD(P)-binding domain"/>
    <property type="match status" value="1"/>
</dbReference>
<evidence type="ECO:0000256" key="2">
    <source>
        <dbReference type="ARBA" id="ARBA00022630"/>
    </source>
</evidence>
<dbReference type="PANTHER" id="PTHR43004">
    <property type="entry name" value="TRK SYSTEM POTASSIUM UPTAKE PROTEIN"/>
    <property type="match status" value="1"/>
</dbReference>
<keyword evidence="6" id="KW-1185">Reference proteome</keyword>
<dbReference type="InterPro" id="IPR002938">
    <property type="entry name" value="FAD-bd"/>
</dbReference>
<keyword evidence="3" id="KW-0274">FAD</keyword>
<dbReference type="Gene3D" id="3.50.50.60">
    <property type="entry name" value="FAD/NAD(P)-binding domain"/>
    <property type="match status" value="1"/>
</dbReference>